<dbReference type="GO" id="GO:0043093">
    <property type="term" value="P:FtsZ-dependent cytokinesis"/>
    <property type="evidence" value="ECO:0007669"/>
    <property type="project" value="UniProtKB-UniRule"/>
</dbReference>
<dbReference type="SUPFAM" id="SSF52490">
    <property type="entry name" value="Tubulin nucleotide-binding domain-like"/>
    <property type="match status" value="1"/>
</dbReference>
<dbReference type="GO" id="GO:0003924">
    <property type="term" value="F:GTPase activity"/>
    <property type="evidence" value="ECO:0007669"/>
    <property type="project" value="UniProtKB-UniRule"/>
</dbReference>
<evidence type="ECO:0000256" key="6">
    <source>
        <dbReference type="SAM" id="Phobius"/>
    </source>
</evidence>
<dbReference type="InterPro" id="IPR003008">
    <property type="entry name" value="Tubulin_FtsZ_GTPase"/>
</dbReference>
<keyword evidence="4" id="KW-0717">Septation</keyword>
<keyword evidence="2 4" id="KW-0547">Nucleotide-binding</keyword>
<comment type="subcellular location">
    <subcellularLocation>
        <location evidence="4">Cytoplasm</location>
    </subcellularLocation>
    <text evidence="4">Assembles at midcell at the inner surface of the cytoplasmic membrane.</text>
</comment>
<name>A0A2H0UVK3_9BACT</name>
<dbReference type="SMART" id="SM00864">
    <property type="entry name" value="Tubulin"/>
    <property type="match status" value="1"/>
</dbReference>
<comment type="caution">
    <text evidence="9">The sequence shown here is derived from an EMBL/GenBank/DDBJ whole genome shotgun (WGS) entry which is preliminary data.</text>
</comment>
<evidence type="ECO:0000256" key="1">
    <source>
        <dbReference type="ARBA" id="ARBA00009690"/>
    </source>
</evidence>
<dbReference type="EMBL" id="PFAX01000038">
    <property type="protein sequence ID" value="PIR89904.1"/>
    <property type="molecule type" value="Genomic_DNA"/>
</dbReference>
<dbReference type="GO" id="GO:0005737">
    <property type="term" value="C:cytoplasm"/>
    <property type="evidence" value="ECO:0007669"/>
    <property type="project" value="UniProtKB-SubCell"/>
</dbReference>
<comment type="subunit">
    <text evidence="4">Homodimer. Polymerizes to form a dynamic ring structure in a strictly GTP-dependent manner. Interacts directly with several other division proteins.</text>
</comment>
<comment type="function">
    <text evidence="4">Essential cell division protein that forms a contractile ring structure (Z ring) at the future cell division site. The regulation of the ring assembly controls the timing and the location of cell division. One of the functions of the FtsZ ring is to recruit other cell division proteins to the septum to produce a new cell wall between the dividing cells. Binds GTP and shows GTPase activity.</text>
</comment>
<dbReference type="Pfam" id="PF00091">
    <property type="entry name" value="Tubulin"/>
    <property type="match status" value="1"/>
</dbReference>
<evidence type="ECO:0000259" key="8">
    <source>
        <dbReference type="SMART" id="SM00865"/>
    </source>
</evidence>
<keyword evidence="6" id="KW-0472">Membrane</keyword>
<dbReference type="Pfam" id="PF12327">
    <property type="entry name" value="FtsZ_C"/>
    <property type="match status" value="1"/>
</dbReference>
<dbReference type="GO" id="GO:0005525">
    <property type="term" value="F:GTP binding"/>
    <property type="evidence" value="ECO:0007669"/>
    <property type="project" value="UniProtKB-UniRule"/>
</dbReference>
<evidence type="ECO:0000259" key="7">
    <source>
        <dbReference type="SMART" id="SM00864"/>
    </source>
</evidence>
<keyword evidence="6" id="KW-0812">Transmembrane</keyword>
<dbReference type="HAMAP" id="MF_00909">
    <property type="entry name" value="FtsZ"/>
    <property type="match status" value="1"/>
</dbReference>
<dbReference type="InterPro" id="IPR000158">
    <property type="entry name" value="Cell_div_FtsZ"/>
</dbReference>
<dbReference type="GO" id="GO:0032153">
    <property type="term" value="C:cell division site"/>
    <property type="evidence" value="ECO:0007669"/>
    <property type="project" value="UniProtKB-UniRule"/>
</dbReference>
<dbReference type="SUPFAM" id="SSF55307">
    <property type="entry name" value="Tubulin C-terminal domain-like"/>
    <property type="match status" value="1"/>
</dbReference>
<sequence length="457" mass="50305">MKKQVKIKKTKKIKTGLKKTLKNAPLKEGSVLPLKEKALEEGKKAEKKDSPGLNLKPTKLIMPKIKTKVVGIGFGGSSMLLELKQRISGAGASFVALDTDEKIAKRIGRKVKTILFGQQTAQGLGTGMDCELARKAALEDKEKLRKIFQGQDLIIFIAALGGGVGSGASPIFAELVKEEKTLSLGFFTMPFEFEGEKKMKMAKKAALKLKESLSGVVIAENEKIFQLVDRKTPLKKALAFLDGVFAAWLSEIMDVILKPSLINIDFADLRTILKDRNNEMFLGQATSMAPNRVEEILKQLFSNPIFGGSPKKANRILFNISGGKDLKLKEVEVLSSEIANLNTRAKIIFGVSENQKLAGKIKVVLIAVSSAQQIEEQKIVEKRKNRKLFKGKAKKNGKGKAGENGIKNGNSNGNGKDDSEEKKRKSGLKAKEDKIEEEEQEWESEATWEVPAFLRKP</sequence>
<feature type="binding site" evidence="4">
    <location>
        <position position="194"/>
    </location>
    <ligand>
        <name>GTP</name>
        <dbReference type="ChEBI" id="CHEBI:37565"/>
    </ligand>
</feature>
<dbReference type="AlphaFoldDB" id="A0A2H0UVK3"/>
<accession>A0A2H0UVK3</accession>
<gene>
    <name evidence="4" type="primary">ftsZ</name>
    <name evidence="9" type="ORF">COU05_03710</name>
</gene>
<dbReference type="PANTHER" id="PTHR30314:SF3">
    <property type="entry name" value="MITOCHONDRIAL DIVISION PROTEIN FSZA"/>
    <property type="match status" value="1"/>
</dbReference>
<feature type="domain" description="Tubulin/FtsZ 2-layer sandwich" evidence="8">
    <location>
        <begin position="262"/>
        <end position="379"/>
    </location>
</feature>
<dbReference type="GO" id="GO:0000917">
    <property type="term" value="P:division septum assembly"/>
    <property type="evidence" value="ECO:0007669"/>
    <property type="project" value="UniProtKB-KW"/>
</dbReference>
<evidence type="ECO:0000256" key="3">
    <source>
        <dbReference type="ARBA" id="ARBA00023134"/>
    </source>
</evidence>
<dbReference type="PRINTS" id="PR00423">
    <property type="entry name" value="CELLDVISFTSZ"/>
</dbReference>
<comment type="caution">
    <text evidence="4">Lacks conserved residue(s) required for the propagation of feature annotation.</text>
</comment>
<keyword evidence="6" id="KW-1133">Transmembrane helix</keyword>
<comment type="similarity">
    <text evidence="1 4">Belongs to the FtsZ family.</text>
</comment>
<evidence type="ECO:0000313" key="10">
    <source>
        <dbReference type="Proteomes" id="UP000230132"/>
    </source>
</evidence>
<keyword evidence="4" id="KW-0132">Cell division</keyword>
<dbReference type="PANTHER" id="PTHR30314">
    <property type="entry name" value="CELL DIVISION PROTEIN FTSZ-RELATED"/>
    <property type="match status" value="1"/>
</dbReference>
<proteinExistence type="inferred from homology"/>
<organism evidence="9 10">
    <name type="scientific">bacterium (Candidatus Gribaldobacteria) CG10_big_fil_rev_8_21_14_0_10_37_21</name>
    <dbReference type="NCBI Taxonomy" id="2014275"/>
    <lineage>
        <taxon>Bacteria</taxon>
        <taxon>Candidatus Gribaldobacteria</taxon>
    </lineage>
</organism>
<dbReference type="InterPro" id="IPR036525">
    <property type="entry name" value="Tubulin/FtsZ_GTPase_sf"/>
</dbReference>
<dbReference type="InterPro" id="IPR018316">
    <property type="entry name" value="Tubulin/FtsZ_2-layer-sand-dom"/>
</dbReference>
<feature type="binding site" evidence="4">
    <location>
        <position position="242"/>
    </location>
    <ligand>
        <name>GTP</name>
        <dbReference type="ChEBI" id="CHEBI:37565"/>
    </ligand>
</feature>
<dbReference type="Gene3D" id="3.40.50.1440">
    <property type="entry name" value="Tubulin/FtsZ, GTPase domain"/>
    <property type="match status" value="1"/>
</dbReference>
<feature type="compositionally biased region" description="Basic and acidic residues" evidence="5">
    <location>
        <begin position="415"/>
        <end position="434"/>
    </location>
</feature>
<keyword evidence="3 4" id="KW-0342">GTP-binding</keyword>
<feature type="compositionally biased region" description="Low complexity" evidence="5">
    <location>
        <begin position="403"/>
        <end position="414"/>
    </location>
</feature>
<feature type="binding site" evidence="4">
    <location>
        <position position="198"/>
    </location>
    <ligand>
        <name>GTP</name>
        <dbReference type="ChEBI" id="CHEBI:37565"/>
    </ligand>
</feature>
<evidence type="ECO:0000256" key="2">
    <source>
        <dbReference type="ARBA" id="ARBA00022741"/>
    </source>
</evidence>
<feature type="compositionally biased region" description="Acidic residues" evidence="5">
    <location>
        <begin position="435"/>
        <end position="446"/>
    </location>
</feature>
<evidence type="ECO:0000313" key="9">
    <source>
        <dbReference type="EMBL" id="PIR89904.1"/>
    </source>
</evidence>
<keyword evidence="4" id="KW-0963">Cytoplasm</keyword>
<evidence type="ECO:0000256" key="5">
    <source>
        <dbReference type="SAM" id="MobiDB-lite"/>
    </source>
</evidence>
<dbReference type="InterPro" id="IPR024757">
    <property type="entry name" value="FtsZ_C"/>
</dbReference>
<feature type="region of interest" description="Disordered" evidence="5">
    <location>
        <begin position="386"/>
        <end position="457"/>
    </location>
</feature>
<feature type="compositionally biased region" description="Basic residues" evidence="5">
    <location>
        <begin position="386"/>
        <end position="398"/>
    </location>
</feature>
<feature type="domain" description="Tubulin/FtsZ GTPase" evidence="7">
    <location>
        <begin position="66"/>
        <end position="260"/>
    </location>
</feature>
<dbReference type="InterPro" id="IPR045061">
    <property type="entry name" value="FtsZ/CetZ"/>
</dbReference>
<dbReference type="CDD" id="cd02201">
    <property type="entry name" value="FtsZ_type1"/>
    <property type="match status" value="1"/>
</dbReference>
<dbReference type="Proteomes" id="UP000230132">
    <property type="component" value="Unassembled WGS sequence"/>
</dbReference>
<reference evidence="10" key="1">
    <citation type="submission" date="2017-09" db="EMBL/GenBank/DDBJ databases">
        <title>Depth-based differentiation of microbial function through sediment-hosted aquifers and enrichment of novel symbionts in the deep terrestrial subsurface.</title>
        <authorList>
            <person name="Probst A.J."/>
            <person name="Ladd B."/>
            <person name="Jarett J.K."/>
            <person name="Geller-Mcgrath D.E."/>
            <person name="Sieber C.M.K."/>
            <person name="Emerson J.B."/>
            <person name="Anantharaman K."/>
            <person name="Thomas B.C."/>
            <person name="Malmstrom R."/>
            <person name="Stieglmeier M."/>
            <person name="Klingl A."/>
            <person name="Woyke T."/>
            <person name="Ryan C.M."/>
            <person name="Banfield J.F."/>
        </authorList>
    </citation>
    <scope>NUCLEOTIDE SEQUENCE [LARGE SCALE GENOMIC DNA]</scope>
</reference>
<protein>
    <recommendedName>
        <fullName evidence="4">Cell division protein FtsZ</fullName>
    </recommendedName>
</protein>
<keyword evidence="4" id="KW-0131">Cell cycle</keyword>
<dbReference type="SMART" id="SM00865">
    <property type="entry name" value="Tubulin_C"/>
    <property type="match status" value="1"/>
</dbReference>
<evidence type="ECO:0000256" key="4">
    <source>
        <dbReference type="HAMAP-Rule" id="MF_00909"/>
    </source>
</evidence>
<feature type="transmembrane region" description="Helical" evidence="6">
    <location>
        <begin position="153"/>
        <end position="173"/>
    </location>
</feature>
<dbReference type="GO" id="GO:0051258">
    <property type="term" value="P:protein polymerization"/>
    <property type="evidence" value="ECO:0007669"/>
    <property type="project" value="UniProtKB-UniRule"/>
</dbReference>
<dbReference type="InterPro" id="IPR008280">
    <property type="entry name" value="Tub_FtsZ_C"/>
</dbReference>